<keyword evidence="1" id="KW-1133">Transmembrane helix</keyword>
<dbReference type="RefSeq" id="WP_005394256.1">
    <property type="nucleotide sequence ID" value="NZ_CP069534.1"/>
</dbReference>
<reference evidence="2" key="1">
    <citation type="submission" date="2021-02" db="EMBL/GenBank/DDBJ databases">
        <title>FDA dAtabase for Regulatory Grade micrObial Sequences (FDA-ARGOS): Supporting development and validation of Infectious Disease Dx tests.</title>
        <authorList>
            <person name="Sproer C."/>
            <person name="Gronow S."/>
            <person name="Severitt S."/>
            <person name="Schroder I."/>
            <person name="Tallon L."/>
            <person name="Sadzewicz L."/>
            <person name="Zhao X."/>
            <person name="Boylan J."/>
            <person name="Ott S."/>
            <person name="Bowen H."/>
            <person name="Vavikolanu K."/>
            <person name="Mehta A."/>
            <person name="Aluvathingal J."/>
            <person name="Nadendla S."/>
            <person name="Lowell S."/>
            <person name="Myers T."/>
            <person name="Yan Y."/>
            <person name="Sichtig H."/>
        </authorList>
    </citation>
    <scope>NUCLEOTIDE SEQUENCE</scope>
    <source>
        <strain evidence="2">FDAARGOS_1191</strain>
    </source>
</reference>
<keyword evidence="1" id="KW-0812">Transmembrane</keyword>
<evidence type="ECO:0000256" key="1">
    <source>
        <dbReference type="SAM" id="Phobius"/>
    </source>
</evidence>
<protein>
    <submittedName>
        <fullName evidence="2">Uncharacterized protein</fullName>
    </submittedName>
</protein>
<feature type="transmembrane region" description="Helical" evidence="1">
    <location>
        <begin position="20"/>
        <end position="41"/>
    </location>
</feature>
<proteinExistence type="predicted"/>
<evidence type="ECO:0000313" key="3">
    <source>
        <dbReference type="Proteomes" id="UP000617681"/>
    </source>
</evidence>
<evidence type="ECO:0000313" key="2">
    <source>
        <dbReference type="EMBL" id="QRP70126.1"/>
    </source>
</evidence>
<organism evidence="2 3">
    <name type="scientific">Corynebacterium glucuronolyticum</name>
    <dbReference type="NCBI Taxonomy" id="39791"/>
    <lineage>
        <taxon>Bacteria</taxon>
        <taxon>Bacillati</taxon>
        <taxon>Actinomycetota</taxon>
        <taxon>Actinomycetes</taxon>
        <taxon>Mycobacteriales</taxon>
        <taxon>Corynebacteriaceae</taxon>
        <taxon>Corynebacterium</taxon>
    </lineage>
</organism>
<sequence length="161" mass="17193">MTYPNQWGAEQAASGRRNLWRGVAVGAALLLLAVGIGWWAVARSDAGDEAAPAAPSVTSVVVVTETVVQENPLDRCDMPTSAPKGTDISHFCDGEWNVFGLSGVPGYEGLQYWDGNSWQGIGGDKNPLPGYVCYSTDLIESLGLSDGARDTFYRYGTLCIE</sequence>
<keyword evidence="1" id="KW-0472">Membrane</keyword>
<dbReference type="EMBL" id="CP069534">
    <property type="protein sequence ID" value="QRP70126.1"/>
    <property type="molecule type" value="Genomic_DNA"/>
</dbReference>
<dbReference type="AlphaFoldDB" id="A0AAX1L6S8"/>
<name>A0AAX1L6S8_9CORY</name>
<accession>A0AAX1L6S8</accession>
<gene>
    <name evidence="2" type="ORF">I6J21_10125</name>
</gene>
<dbReference type="Proteomes" id="UP000617681">
    <property type="component" value="Chromosome"/>
</dbReference>